<protein>
    <submittedName>
        <fullName evidence="4">Glutathione ABC transporter substrate-binding protein</fullName>
    </submittedName>
</protein>
<dbReference type="InterPro" id="IPR000914">
    <property type="entry name" value="SBP_5_dom"/>
</dbReference>
<dbReference type="PIRSF" id="PIRSF002741">
    <property type="entry name" value="MppA"/>
    <property type="match status" value="1"/>
</dbReference>
<accession>A0ABN1TXT4</accession>
<dbReference type="PANTHER" id="PTHR30290:SF38">
    <property type="entry name" value="D,D-DIPEPTIDE-BINDING PERIPLASMIC PROTEIN DDPA-RELATED"/>
    <property type="match status" value="1"/>
</dbReference>
<dbReference type="Proteomes" id="UP001501581">
    <property type="component" value="Unassembled WGS sequence"/>
</dbReference>
<dbReference type="Gene3D" id="3.10.105.10">
    <property type="entry name" value="Dipeptide-binding Protein, Domain 3"/>
    <property type="match status" value="1"/>
</dbReference>
<dbReference type="RefSeq" id="WP_343995569.1">
    <property type="nucleotide sequence ID" value="NZ_BAAALG010000011.1"/>
</dbReference>
<dbReference type="PANTHER" id="PTHR30290">
    <property type="entry name" value="PERIPLASMIC BINDING COMPONENT OF ABC TRANSPORTER"/>
    <property type="match status" value="1"/>
</dbReference>
<dbReference type="EMBL" id="BAAALG010000011">
    <property type="protein sequence ID" value="GAA1107536.1"/>
    <property type="molecule type" value="Genomic_DNA"/>
</dbReference>
<evidence type="ECO:0000256" key="2">
    <source>
        <dbReference type="SAM" id="SignalP"/>
    </source>
</evidence>
<dbReference type="SUPFAM" id="SSF53850">
    <property type="entry name" value="Periplasmic binding protein-like II"/>
    <property type="match status" value="1"/>
</dbReference>
<dbReference type="Pfam" id="PF00496">
    <property type="entry name" value="SBP_bac_5"/>
    <property type="match status" value="1"/>
</dbReference>
<feature type="domain" description="Solute-binding protein family 5" evidence="3">
    <location>
        <begin position="87"/>
        <end position="427"/>
    </location>
</feature>
<keyword evidence="5" id="KW-1185">Reference proteome</keyword>
<feature type="signal peptide" evidence="2">
    <location>
        <begin position="1"/>
        <end position="27"/>
    </location>
</feature>
<reference evidence="4 5" key="1">
    <citation type="journal article" date="2019" name="Int. J. Syst. Evol. Microbiol.">
        <title>The Global Catalogue of Microorganisms (GCM) 10K type strain sequencing project: providing services to taxonomists for standard genome sequencing and annotation.</title>
        <authorList>
            <consortium name="The Broad Institute Genomics Platform"/>
            <consortium name="The Broad Institute Genome Sequencing Center for Infectious Disease"/>
            <person name="Wu L."/>
            <person name="Ma J."/>
        </authorList>
    </citation>
    <scope>NUCLEOTIDE SEQUENCE [LARGE SCALE GENOMIC DNA]</scope>
    <source>
        <strain evidence="4 5">JCM 13008</strain>
    </source>
</reference>
<comment type="caution">
    <text evidence="4">The sequence shown here is derived from an EMBL/GenBank/DDBJ whole genome shotgun (WGS) entry which is preliminary data.</text>
</comment>
<dbReference type="Gene3D" id="3.40.190.10">
    <property type="entry name" value="Periplasmic binding protein-like II"/>
    <property type="match status" value="1"/>
</dbReference>
<dbReference type="InterPro" id="IPR039424">
    <property type="entry name" value="SBP_5"/>
</dbReference>
<dbReference type="CDD" id="cd00995">
    <property type="entry name" value="PBP2_NikA_DppA_OppA_like"/>
    <property type="match status" value="1"/>
</dbReference>
<name>A0ABN1TXT4_9ACTN</name>
<dbReference type="Gene3D" id="3.90.76.10">
    <property type="entry name" value="Dipeptide-binding Protein, Domain 1"/>
    <property type="match status" value="1"/>
</dbReference>
<evidence type="ECO:0000259" key="3">
    <source>
        <dbReference type="Pfam" id="PF00496"/>
    </source>
</evidence>
<organism evidence="4 5">
    <name type="scientific">Nocardioides dubius</name>
    <dbReference type="NCBI Taxonomy" id="317019"/>
    <lineage>
        <taxon>Bacteria</taxon>
        <taxon>Bacillati</taxon>
        <taxon>Actinomycetota</taxon>
        <taxon>Actinomycetes</taxon>
        <taxon>Propionibacteriales</taxon>
        <taxon>Nocardioidaceae</taxon>
        <taxon>Nocardioides</taxon>
    </lineage>
</organism>
<evidence type="ECO:0000256" key="1">
    <source>
        <dbReference type="ARBA" id="ARBA00022729"/>
    </source>
</evidence>
<proteinExistence type="predicted"/>
<gene>
    <name evidence="4" type="ORF">GCM10009668_29450</name>
</gene>
<keyword evidence="1 2" id="KW-0732">Signal</keyword>
<dbReference type="InterPro" id="IPR030678">
    <property type="entry name" value="Peptide/Ni-bd"/>
</dbReference>
<feature type="chain" id="PRO_5046810423" evidence="2">
    <location>
        <begin position="28"/>
        <end position="507"/>
    </location>
</feature>
<sequence>MINSTMALRRGLAAVAAASLLATGLSACGSSDESAGASSADTLRVVLPAQPATLDPIVGARSAQVVWATVIEPLVATGEDLEPTDTGLITAWERTDDLTWTFTLREGVTFSNGEPADAAAAVNTLEMVRDLDTSILKSFWGNAVSFEAPDATTLVITTKAPQYDVVNQLGTVYLVPPKYYEEKGTEGFAAAPIGTGPYLFDAMRAGRDISVKRNPDYWGDAAETEKLVFSWSPEASQRLALLRSKSVDVAFDLPPAQQDQADKAGLDVTATESAMKIIAFLQTDKAPFNDPDVAKAAALAVDRDKIVEGIFNGKAVADGGLLNVKPGTQPDVVVEQDLAKAKELLAGKSVEVPIAYPAGQYTNIEEVAQAVGGMLTEAGFKVKYNAMDYGSLVTQIGGGELDGMYIFAGVPNVAVPSFFVNGFMRSASITKNCGSPETDAMADEAVSQPDAAAAEAIYDELNEIGVVDKNCYIPLYRQIYGYAVADGVKDVKYSPLNAVDFTDVTVG</sequence>
<evidence type="ECO:0000313" key="5">
    <source>
        <dbReference type="Proteomes" id="UP001501581"/>
    </source>
</evidence>
<evidence type="ECO:0000313" key="4">
    <source>
        <dbReference type="EMBL" id="GAA1107536.1"/>
    </source>
</evidence>